<dbReference type="AlphaFoldDB" id="A0A2T7BH68"/>
<evidence type="ECO:0000313" key="2">
    <source>
        <dbReference type="Proteomes" id="UP000244450"/>
    </source>
</evidence>
<dbReference type="Gene3D" id="2.60.120.10">
    <property type="entry name" value="Jelly Rolls"/>
    <property type="match status" value="1"/>
</dbReference>
<dbReference type="InterPro" id="IPR014710">
    <property type="entry name" value="RmlC-like_jellyroll"/>
</dbReference>
<dbReference type="SUPFAM" id="SSF51206">
    <property type="entry name" value="cAMP-binding domain-like"/>
    <property type="match status" value="1"/>
</dbReference>
<gene>
    <name evidence="1" type="ORF">DCC81_15200</name>
</gene>
<dbReference type="InterPro" id="IPR018490">
    <property type="entry name" value="cNMP-bd_dom_sf"/>
</dbReference>
<dbReference type="Proteomes" id="UP000244450">
    <property type="component" value="Unassembled WGS sequence"/>
</dbReference>
<accession>A0A2T7BH68</accession>
<name>A0A2T7BH68_9BACT</name>
<evidence type="ECO:0000313" key="1">
    <source>
        <dbReference type="EMBL" id="PUZ25618.1"/>
    </source>
</evidence>
<dbReference type="EMBL" id="QCYK01000002">
    <property type="protein sequence ID" value="PUZ25618.1"/>
    <property type="molecule type" value="Genomic_DNA"/>
</dbReference>
<dbReference type="OrthoDB" id="663011at2"/>
<comment type="caution">
    <text evidence="1">The sequence shown here is derived from an EMBL/GenBank/DDBJ whole genome shotgun (WGS) entry which is preliminary data.</text>
</comment>
<proteinExistence type="predicted"/>
<reference evidence="1 2" key="1">
    <citation type="submission" date="2018-04" db="EMBL/GenBank/DDBJ databases">
        <title>Chitinophaga fuyangensis sp. nov., isolated from soil in a chemical factory.</title>
        <authorList>
            <person name="Chen K."/>
        </authorList>
    </citation>
    <scope>NUCLEOTIDE SEQUENCE [LARGE SCALE GENOMIC DNA]</scope>
    <source>
        <strain evidence="1 2">LY-1</strain>
    </source>
</reference>
<protein>
    <submittedName>
        <fullName evidence="1">Crp/Fnr family transcriptional regulator</fullName>
    </submittedName>
</protein>
<keyword evidence="2" id="KW-1185">Reference proteome</keyword>
<sequence>MTRSFFSKDGREYTFDFFLSTILPPPSLFFAARPSAINIQALEATKAYRIHHEDLETLYKTGAAAERVGRHVAEHQFIRRSVKELKLLSLTAKERYQHLFEEHPDIVSRIFVKNLSSYLGIHPERLSRIRRQPR</sequence>
<organism evidence="1 2">
    <name type="scientific">Chitinophaga parva</name>
    <dbReference type="NCBI Taxonomy" id="2169414"/>
    <lineage>
        <taxon>Bacteria</taxon>
        <taxon>Pseudomonadati</taxon>
        <taxon>Bacteroidota</taxon>
        <taxon>Chitinophagia</taxon>
        <taxon>Chitinophagales</taxon>
        <taxon>Chitinophagaceae</taxon>
        <taxon>Chitinophaga</taxon>
    </lineage>
</organism>